<evidence type="ECO:0000256" key="3">
    <source>
        <dbReference type="ARBA" id="ARBA00022737"/>
    </source>
</evidence>
<accession>A0A7J7XZC7</accession>
<dbReference type="InterPro" id="IPR015943">
    <property type="entry name" value="WD40/YVTN_repeat-like_dom_sf"/>
</dbReference>
<keyword evidence="5" id="KW-0966">Cell projection</keyword>
<sequence>MALYFDHRIEAPDSAGSPSHISWHPVHPFLAVASVGTASRGSVDIYLEQGERVPDTHVERSCRVTSLCWHQSRLILAVGWESGEVIMSNKQEKEQHAAPPTHTADVTVLNWSTNGNCLLSGDRVSGHPPGDTDCRPRRFPVRAVRDTLGRVLRTKLFETCGCQTELTLSEVMGEFVLYWKQSLTIFILPSHPMAEACLSFLKRTFLGNYVHKDG</sequence>
<keyword evidence="2" id="KW-0853">WD repeat</keyword>
<evidence type="ECO:0000256" key="1">
    <source>
        <dbReference type="ARBA" id="ARBA00004138"/>
    </source>
</evidence>
<dbReference type="InterPro" id="IPR056154">
    <property type="entry name" value="Beta-prop_IFT140_1st"/>
</dbReference>
<dbReference type="GO" id="GO:0005930">
    <property type="term" value="C:axoneme"/>
    <property type="evidence" value="ECO:0007669"/>
    <property type="project" value="TreeGrafter"/>
</dbReference>
<dbReference type="PANTHER" id="PTHR15722:SF7">
    <property type="entry name" value="INTRAFLAGELLAR TRANSPORT PROTEIN 140 HOMOLOG"/>
    <property type="match status" value="1"/>
</dbReference>
<dbReference type="VEuPathDB" id="HostDB:GeneID_118656078"/>
<evidence type="ECO:0000313" key="7">
    <source>
        <dbReference type="EMBL" id="KAF6354999.1"/>
    </source>
</evidence>
<dbReference type="GO" id="GO:0035721">
    <property type="term" value="P:intraciliary retrograde transport"/>
    <property type="evidence" value="ECO:0007669"/>
    <property type="project" value="TreeGrafter"/>
</dbReference>
<protein>
    <submittedName>
        <fullName evidence="7">Intraflagellar transport 140</fullName>
    </submittedName>
</protein>
<keyword evidence="8" id="KW-1185">Reference proteome</keyword>
<dbReference type="AlphaFoldDB" id="A0A7J7XZC7"/>
<feature type="domain" description="IFT140 first beta-propeller" evidence="6">
    <location>
        <begin position="2"/>
        <end position="123"/>
    </location>
</feature>
<dbReference type="Gene3D" id="2.130.10.10">
    <property type="entry name" value="YVTN repeat-like/Quinoprotein amine dehydrogenase"/>
    <property type="match status" value="1"/>
</dbReference>
<proteinExistence type="predicted"/>
<evidence type="ECO:0000256" key="4">
    <source>
        <dbReference type="ARBA" id="ARBA00023069"/>
    </source>
</evidence>
<dbReference type="EMBL" id="JABWUV010000005">
    <property type="protein sequence ID" value="KAF6354999.1"/>
    <property type="molecule type" value="Genomic_DNA"/>
</dbReference>
<keyword evidence="7" id="KW-0282">Flagellum</keyword>
<comment type="caution">
    <text evidence="7">The sequence shown here is derived from an EMBL/GenBank/DDBJ whole genome shotgun (WGS) entry which is preliminary data.</text>
</comment>
<dbReference type="InterPro" id="IPR036322">
    <property type="entry name" value="WD40_repeat_dom_sf"/>
</dbReference>
<reference evidence="7 8" key="1">
    <citation type="journal article" date="2020" name="Nature">
        <title>Six reference-quality genomes reveal evolution of bat adaptations.</title>
        <authorList>
            <person name="Jebb D."/>
            <person name="Huang Z."/>
            <person name="Pippel M."/>
            <person name="Hughes G.M."/>
            <person name="Lavrichenko K."/>
            <person name="Devanna P."/>
            <person name="Winkler S."/>
            <person name="Jermiin L.S."/>
            <person name="Skirmuntt E.C."/>
            <person name="Katzourakis A."/>
            <person name="Burkitt-Gray L."/>
            <person name="Ray D.A."/>
            <person name="Sullivan K.A.M."/>
            <person name="Roscito J.G."/>
            <person name="Kirilenko B.M."/>
            <person name="Davalos L.M."/>
            <person name="Corthals A.P."/>
            <person name="Power M.L."/>
            <person name="Jones G."/>
            <person name="Ransome R.D."/>
            <person name="Dechmann D.K.N."/>
            <person name="Locatelli A.G."/>
            <person name="Puechmaille S.J."/>
            <person name="Fedrigo O."/>
            <person name="Jarvis E.D."/>
            <person name="Hiller M."/>
            <person name="Vernes S.C."/>
            <person name="Myers E.W."/>
            <person name="Teeling E.C."/>
        </authorList>
    </citation>
    <scope>NUCLEOTIDE SEQUENCE [LARGE SCALE GENOMIC DNA]</scope>
    <source>
        <strain evidence="7">MMyoMyo1</strain>
        <tissue evidence="7">Flight muscle</tissue>
    </source>
</reference>
<organism evidence="7 8">
    <name type="scientific">Myotis myotis</name>
    <name type="common">Greater mouse-eared bat</name>
    <name type="synonym">Vespertilio myotis</name>
    <dbReference type="NCBI Taxonomy" id="51298"/>
    <lineage>
        <taxon>Eukaryota</taxon>
        <taxon>Metazoa</taxon>
        <taxon>Chordata</taxon>
        <taxon>Craniata</taxon>
        <taxon>Vertebrata</taxon>
        <taxon>Euteleostomi</taxon>
        <taxon>Mammalia</taxon>
        <taxon>Eutheria</taxon>
        <taxon>Laurasiatheria</taxon>
        <taxon>Chiroptera</taxon>
        <taxon>Yangochiroptera</taxon>
        <taxon>Vespertilionidae</taxon>
        <taxon>Myotis</taxon>
    </lineage>
</organism>
<dbReference type="GO" id="GO:0036064">
    <property type="term" value="C:ciliary basal body"/>
    <property type="evidence" value="ECO:0007669"/>
    <property type="project" value="TreeGrafter"/>
</dbReference>
<evidence type="ECO:0000256" key="2">
    <source>
        <dbReference type="ARBA" id="ARBA00022574"/>
    </source>
</evidence>
<gene>
    <name evidence="7" type="ORF">mMyoMyo1_006653</name>
</gene>
<dbReference type="Proteomes" id="UP000527355">
    <property type="component" value="Unassembled WGS sequence"/>
</dbReference>
<evidence type="ECO:0000313" key="8">
    <source>
        <dbReference type="Proteomes" id="UP000527355"/>
    </source>
</evidence>
<dbReference type="SUPFAM" id="SSF50978">
    <property type="entry name" value="WD40 repeat-like"/>
    <property type="match status" value="1"/>
</dbReference>
<evidence type="ECO:0000259" key="6">
    <source>
        <dbReference type="Pfam" id="PF23383"/>
    </source>
</evidence>
<comment type="subcellular location">
    <subcellularLocation>
        <location evidence="1">Cell projection</location>
        <location evidence="1">Cilium</location>
    </subcellularLocation>
</comment>
<dbReference type="PANTHER" id="PTHR15722">
    <property type="entry name" value="IFT140/172-RELATED"/>
    <property type="match status" value="1"/>
</dbReference>
<name>A0A7J7XZC7_MYOMY</name>
<dbReference type="Pfam" id="PF23383">
    <property type="entry name" value="Beta-prop_IFT140_1st"/>
    <property type="match status" value="1"/>
</dbReference>
<keyword evidence="4" id="KW-0969">Cilium</keyword>
<dbReference type="GO" id="GO:0030991">
    <property type="term" value="C:intraciliary transport particle A"/>
    <property type="evidence" value="ECO:0007669"/>
    <property type="project" value="TreeGrafter"/>
</dbReference>
<keyword evidence="3" id="KW-0677">Repeat</keyword>
<evidence type="ECO:0000256" key="5">
    <source>
        <dbReference type="ARBA" id="ARBA00023273"/>
    </source>
</evidence>